<name>A0ACC1QG32_9HYPO</name>
<gene>
    <name evidence="1" type="ORF">NLG97_g10120</name>
</gene>
<protein>
    <submittedName>
        <fullName evidence="1">Uncharacterized protein</fullName>
    </submittedName>
</protein>
<evidence type="ECO:0000313" key="2">
    <source>
        <dbReference type="Proteomes" id="UP001148737"/>
    </source>
</evidence>
<comment type="caution">
    <text evidence="1">The sequence shown here is derived from an EMBL/GenBank/DDBJ whole genome shotgun (WGS) entry which is preliminary data.</text>
</comment>
<sequence>MAGSLSLGSAAWTNGQEYGDQGEHAERIRQFIDAINQEALLSYASSLRDHQPCALSASFSVGHSNLVRKIQFRDGVAWAARLRMPLTPDGGDATTTTSSEERTRREMQSELATMEFVRYAGSW</sequence>
<organism evidence="1 2">
    <name type="scientific">Lecanicillium saksenae</name>
    <dbReference type="NCBI Taxonomy" id="468837"/>
    <lineage>
        <taxon>Eukaryota</taxon>
        <taxon>Fungi</taxon>
        <taxon>Dikarya</taxon>
        <taxon>Ascomycota</taxon>
        <taxon>Pezizomycotina</taxon>
        <taxon>Sordariomycetes</taxon>
        <taxon>Hypocreomycetidae</taxon>
        <taxon>Hypocreales</taxon>
        <taxon>Cordycipitaceae</taxon>
        <taxon>Lecanicillium</taxon>
    </lineage>
</organism>
<keyword evidence="2" id="KW-1185">Reference proteome</keyword>
<proteinExistence type="predicted"/>
<evidence type="ECO:0000313" key="1">
    <source>
        <dbReference type="EMBL" id="KAJ3473809.1"/>
    </source>
</evidence>
<dbReference type="Proteomes" id="UP001148737">
    <property type="component" value="Unassembled WGS sequence"/>
</dbReference>
<dbReference type="EMBL" id="JANAKD010002366">
    <property type="protein sequence ID" value="KAJ3473809.1"/>
    <property type="molecule type" value="Genomic_DNA"/>
</dbReference>
<reference evidence="1" key="1">
    <citation type="submission" date="2022-07" db="EMBL/GenBank/DDBJ databases">
        <title>Genome Sequence of Lecanicillium saksenae.</title>
        <authorList>
            <person name="Buettner E."/>
        </authorList>
    </citation>
    <scope>NUCLEOTIDE SEQUENCE</scope>
    <source>
        <strain evidence="1">VT-O1</strain>
    </source>
</reference>
<accession>A0ACC1QG32</accession>